<evidence type="ECO:0000313" key="5">
    <source>
        <dbReference type="EMBL" id="KPU44771.1"/>
    </source>
</evidence>
<dbReference type="STRING" id="36849.OXPF_18570"/>
<dbReference type="EC" id="1.5.1.2" evidence="5"/>
<evidence type="ECO:0000256" key="1">
    <source>
        <dbReference type="ARBA" id="ARBA00005525"/>
    </source>
</evidence>
<accession>A0A0P8WQE4</accession>
<dbReference type="PANTHER" id="PTHR11645">
    <property type="entry name" value="PYRROLINE-5-CARBOXYLATE REDUCTASE"/>
    <property type="match status" value="1"/>
</dbReference>
<dbReference type="GO" id="GO:0055129">
    <property type="term" value="P:L-proline biosynthetic process"/>
    <property type="evidence" value="ECO:0007669"/>
    <property type="project" value="TreeGrafter"/>
</dbReference>
<evidence type="ECO:0000256" key="3">
    <source>
        <dbReference type="ARBA" id="ARBA00023002"/>
    </source>
</evidence>
<dbReference type="GO" id="GO:0004735">
    <property type="term" value="F:pyrroline-5-carboxylate reductase activity"/>
    <property type="evidence" value="ECO:0007669"/>
    <property type="project" value="UniProtKB-EC"/>
</dbReference>
<proteinExistence type="inferred from homology"/>
<dbReference type="Gene3D" id="3.40.50.720">
    <property type="entry name" value="NAD(P)-binding Rossmann-like Domain"/>
    <property type="match status" value="1"/>
</dbReference>
<dbReference type="PANTHER" id="PTHR11645:SF0">
    <property type="entry name" value="PYRROLINE-5-CARBOXYLATE REDUCTASE 3"/>
    <property type="match status" value="1"/>
</dbReference>
<keyword evidence="2" id="KW-0028">Amino-acid biosynthesis</keyword>
<dbReference type="InterPro" id="IPR028939">
    <property type="entry name" value="P5C_Rdtase_cat_N"/>
</dbReference>
<evidence type="ECO:0000313" key="6">
    <source>
        <dbReference type="Proteomes" id="UP000050326"/>
    </source>
</evidence>
<dbReference type="EMBL" id="LKET01000029">
    <property type="protein sequence ID" value="KPU44771.1"/>
    <property type="molecule type" value="Genomic_DNA"/>
</dbReference>
<dbReference type="AlphaFoldDB" id="A0A0P8WQE4"/>
<keyword evidence="2" id="KW-0641">Proline biosynthesis</keyword>
<feature type="domain" description="Pyrroline-5-carboxylate reductase catalytic N-terminal" evidence="4">
    <location>
        <begin position="13"/>
        <end position="105"/>
    </location>
</feature>
<evidence type="ECO:0000259" key="4">
    <source>
        <dbReference type="Pfam" id="PF03807"/>
    </source>
</evidence>
<dbReference type="InterPro" id="IPR036291">
    <property type="entry name" value="NAD(P)-bd_dom_sf"/>
</dbReference>
<protein>
    <submittedName>
        <fullName evidence="5">Pyrroline-5-carboxylate reductase</fullName>
        <ecNumber evidence="5">1.5.1.2</ecNumber>
    </submittedName>
</protein>
<dbReference type="RefSeq" id="WP_054874901.1">
    <property type="nucleotide sequence ID" value="NZ_LKET01000029.1"/>
</dbReference>
<comment type="similarity">
    <text evidence="1">Belongs to the pyrroline-5-carboxylate reductase family.</text>
</comment>
<name>A0A0P8WQE4_9CLOT</name>
<keyword evidence="3 5" id="KW-0560">Oxidoreductase</keyword>
<dbReference type="Pfam" id="PF03807">
    <property type="entry name" value="F420_oxidored"/>
    <property type="match status" value="1"/>
</dbReference>
<dbReference type="OrthoDB" id="9805754at2"/>
<keyword evidence="6" id="KW-1185">Reference proteome</keyword>
<evidence type="ECO:0000256" key="2">
    <source>
        <dbReference type="ARBA" id="ARBA00022650"/>
    </source>
</evidence>
<reference evidence="5 6" key="1">
    <citation type="submission" date="2015-09" db="EMBL/GenBank/DDBJ databases">
        <title>Genome sequence of Oxobacter pfennigii DSM 3222.</title>
        <authorList>
            <person name="Poehlein A."/>
            <person name="Bengelsdorf F.R."/>
            <person name="Schiel-Bengelsdorf B."/>
            <person name="Duerre P."/>
            <person name="Daniel R."/>
        </authorList>
    </citation>
    <scope>NUCLEOTIDE SEQUENCE [LARGE SCALE GENOMIC DNA]</scope>
    <source>
        <strain evidence="5 6">DSM 3222</strain>
    </source>
</reference>
<dbReference type="SUPFAM" id="SSF51735">
    <property type="entry name" value="NAD(P)-binding Rossmann-fold domains"/>
    <property type="match status" value="1"/>
</dbReference>
<sequence>MGGINLELLNNLKVGIIGCGHLGQAMAGSLVNQGLEKENLLISYKGNPLTYQKLEVQGLASCLTTNQRLFQESGIVLITVRPQDILELKETVVSSKVLIVSCMAGVPIELLNRILSMDVYRMMCSGPDTIVSGKGIAAIYPEHEHLKLLVRSINLTHIKVMSENDLDIFTAGVCMPAALLKSENSAERKMAVERIGMEYPLISELYAWALKALPHFHSSLDKKKYIERMITKGGVTDAIINSLANGVPFDVALKKGIARTKEISIEIQQSIISRVRG</sequence>
<gene>
    <name evidence="5" type="primary">proC_2</name>
    <name evidence="5" type="ORF">OXPF_18570</name>
</gene>
<dbReference type="Proteomes" id="UP000050326">
    <property type="component" value="Unassembled WGS sequence"/>
</dbReference>
<comment type="caution">
    <text evidence="5">The sequence shown here is derived from an EMBL/GenBank/DDBJ whole genome shotgun (WGS) entry which is preliminary data.</text>
</comment>
<organism evidence="5 6">
    <name type="scientific">Oxobacter pfennigii</name>
    <dbReference type="NCBI Taxonomy" id="36849"/>
    <lineage>
        <taxon>Bacteria</taxon>
        <taxon>Bacillati</taxon>
        <taxon>Bacillota</taxon>
        <taxon>Clostridia</taxon>
        <taxon>Eubacteriales</taxon>
        <taxon>Clostridiaceae</taxon>
        <taxon>Oxobacter</taxon>
    </lineage>
</organism>